<name>A0A4S4FRR1_9MICO</name>
<protein>
    <submittedName>
        <fullName evidence="2">Uncharacterized protein</fullName>
    </submittedName>
</protein>
<accession>A0A4S4FRR1</accession>
<evidence type="ECO:0000256" key="1">
    <source>
        <dbReference type="SAM" id="MobiDB-lite"/>
    </source>
</evidence>
<gene>
    <name evidence="2" type="ORF">E6C64_03135</name>
</gene>
<feature type="compositionally biased region" description="Polar residues" evidence="1">
    <location>
        <begin position="1"/>
        <end position="11"/>
    </location>
</feature>
<organism evidence="2 3">
    <name type="scientific">Naasia lichenicola</name>
    <dbReference type="NCBI Taxonomy" id="2565933"/>
    <lineage>
        <taxon>Bacteria</taxon>
        <taxon>Bacillati</taxon>
        <taxon>Actinomycetota</taxon>
        <taxon>Actinomycetes</taxon>
        <taxon>Micrococcales</taxon>
        <taxon>Microbacteriaceae</taxon>
        <taxon>Naasia</taxon>
    </lineage>
</organism>
<feature type="region of interest" description="Disordered" evidence="1">
    <location>
        <begin position="1"/>
        <end position="70"/>
    </location>
</feature>
<reference evidence="2 3" key="1">
    <citation type="submission" date="2019-04" db="EMBL/GenBank/DDBJ databases">
        <authorList>
            <person name="Jiang L."/>
        </authorList>
    </citation>
    <scope>NUCLEOTIDE SEQUENCE [LARGE SCALE GENOMIC DNA]</scope>
    <source>
        <strain evidence="2 3">YIM 131853</strain>
    </source>
</reference>
<dbReference type="Proteomes" id="UP000309133">
    <property type="component" value="Unassembled WGS sequence"/>
</dbReference>
<evidence type="ECO:0000313" key="2">
    <source>
        <dbReference type="EMBL" id="THG33360.1"/>
    </source>
</evidence>
<keyword evidence="3" id="KW-1185">Reference proteome</keyword>
<comment type="caution">
    <text evidence="2">The sequence shown here is derived from an EMBL/GenBank/DDBJ whole genome shotgun (WGS) entry which is preliminary data.</text>
</comment>
<dbReference type="RefSeq" id="WP_136426142.1">
    <property type="nucleotide sequence ID" value="NZ_SSSM01000001.1"/>
</dbReference>
<evidence type="ECO:0000313" key="3">
    <source>
        <dbReference type="Proteomes" id="UP000309133"/>
    </source>
</evidence>
<proteinExistence type="predicted"/>
<sequence length="70" mass="7085">MDKNSPQSGSINGDGGDEAIAQPFDQTNGTVSGLEGDSDGTEESDTTSEALRGADRTATPVGTDPLLSKD</sequence>
<dbReference type="AlphaFoldDB" id="A0A4S4FRR1"/>
<feature type="compositionally biased region" description="Acidic residues" evidence="1">
    <location>
        <begin position="36"/>
        <end position="46"/>
    </location>
</feature>
<dbReference type="OrthoDB" id="5126392at2"/>
<dbReference type="EMBL" id="SSSM01000001">
    <property type="protein sequence ID" value="THG33360.1"/>
    <property type="molecule type" value="Genomic_DNA"/>
</dbReference>